<dbReference type="RefSeq" id="WP_112296905.1">
    <property type="nucleotide sequence ID" value="NZ_CP050919.1"/>
</dbReference>
<accession>A0AAJ4GEZ1</accession>
<protein>
    <recommendedName>
        <fullName evidence="3">Phage tail protein</fullName>
    </recommendedName>
</protein>
<dbReference type="Proteomes" id="UP000503169">
    <property type="component" value="Chromosome"/>
</dbReference>
<evidence type="ECO:0000313" key="2">
    <source>
        <dbReference type="Proteomes" id="UP000503169"/>
    </source>
</evidence>
<reference evidence="1 2" key="1">
    <citation type="submission" date="2020-04" db="EMBL/GenBank/DDBJ databases">
        <title>Novel strain L. Fermentum HFD1 producer antibacterial peptides.</title>
        <authorList>
            <person name="Ozhegov G.D."/>
            <person name="Pavlova A.S."/>
            <person name="Zhuravleva D.E."/>
            <person name="Gogoleva N.V."/>
            <person name="Shagimardanova E.I."/>
            <person name="Markelova M.I."/>
            <person name="Yarullina D.R."/>
            <person name="Kayumov A.R."/>
        </authorList>
    </citation>
    <scope>NUCLEOTIDE SEQUENCE [LARGE SCALE GENOMIC DNA]</scope>
    <source>
        <strain evidence="1 2">HFD1</strain>
    </source>
</reference>
<proteinExistence type="predicted"/>
<dbReference type="InterPro" id="IPR006724">
    <property type="entry name" value="Phage_TTP"/>
</dbReference>
<gene>
    <name evidence="1" type="ORF">HCY95_01394</name>
</gene>
<dbReference type="EMBL" id="CP050919">
    <property type="protein sequence ID" value="QIX58955.1"/>
    <property type="molecule type" value="Genomic_DNA"/>
</dbReference>
<dbReference type="AlphaFoldDB" id="A0AAJ4GEZ1"/>
<evidence type="ECO:0008006" key="3">
    <source>
        <dbReference type="Google" id="ProtNLM"/>
    </source>
</evidence>
<organism evidence="1 2">
    <name type="scientific">Limosilactobacillus fermentum</name>
    <name type="common">Lactobacillus fermentum</name>
    <dbReference type="NCBI Taxonomy" id="1613"/>
    <lineage>
        <taxon>Bacteria</taxon>
        <taxon>Bacillati</taxon>
        <taxon>Bacillota</taxon>
        <taxon>Bacilli</taxon>
        <taxon>Lactobacillales</taxon>
        <taxon>Lactobacillaceae</taxon>
        <taxon>Limosilactobacillus</taxon>
    </lineage>
</organism>
<sequence>MANIGLKRIYFWLVGPDGQVIKDADKGLSTDGVYVVDTNPGNGNLGTRTANITGLSGTPAKIPGNDTIVDVSNPPSAPSVAIDANAINFAVKQKLLGRVETKVKGAYTDGTTLPDAGLIIESTSPTSGKSIFYGFGRGKVTESSQNIQTNTDTAETRENDNLVFTSLGFSGFPGEAAIAVADSSASGFTKSAYFDMCAPGQTLVTSDSDKTVANGLK</sequence>
<dbReference type="Pfam" id="PF04630">
    <property type="entry name" value="Phage_TTP_1"/>
    <property type="match status" value="1"/>
</dbReference>
<name>A0AAJ4GEZ1_LIMFE</name>
<evidence type="ECO:0000313" key="1">
    <source>
        <dbReference type="EMBL" id="QIX58955.1"/>
    </source>
</evidence>